<reference evidence="1 2" key="1">
    <citation type="submission" date="2023-01" db="EMBL/GenBank/DDBJ databases">
        <title>Analysis of 21 Apiospora genomes using comparative genomics revels a genus with tremendous synthesis potential of carbohydrate active enzymes and secondary metabolites.</title>
        <authorList>
            <person name="Sorensen T."/>
        </authorList>
    </citation>
    <scope>NUCLEOTIDE SEQUENCE [LARGE SCALE GENOMIC DNA]</scope>
    <source>
        <strain evidence="1 2">CBS 114990</strain>
    </source>
</reference>
<protein>
    <submittedName>
        <fullName evidence="1">Uncharacterized protein</fullName>
    </submittedName>
</protein>
<dbReference type="GeneID" id="92038013"/>
<evidence type="ECO:0000313" key="2">
    <source>
        <dbReference type="Proteomes" id="UP001433268"/>
    </source>
</evidence>
<evidence type="ECO:0000313" key="1">
    <source>
        <dbReference type="EMBL" id="KAK8093953.1"/>
    </source>
</evidence>
<dbReference type="RefSeq" id="XP_066674726.1">
    <property type="nucleotide sequence ID" value="XM_066804953.1"/>
</dbReference>
<dbReference type="EMBL" id="JAQQWN010000002">
    <property type="protein sequence ID" value="KAK8093953.1"/>
    <property type="molecule type" value="Genomic_DNA"/>
</dbReference>
<organism evidence="1 2">
    <name type="scientific">Apiospora hydei</name>
    <dbReference type="NCBI Taxonomy" id="1337664"/>
    <lineage>
        <taxon>Eukaryota</taxon>
        <taxon>Fungi</taxon>
        <taxon>Dikarya</taxon>
        <taxon>Ascomycota</taxon>
        <taxon>Pezizomycotina</taxon>
        <taxon>Sordariomycetes</taxon>
        <taxon>Xylariomycetidae</taxon>
        <taxon>Amphisphaeriales</taxon>
        <taxon>Apiosporaceae</taxon>
        <taxon>Apiospora</taxon>
    </lineage>
</organism>
<dbReference type="Proteomes" id="UP001433268">
    <property type="component" value="Unassembled WGS sequence"/>
</dbReference>
<name>A0ABR1XBB0_9PEZI</name>
<gene>
    <name evidence="1" type="ORF">PG997_000638</name>
</gene>
<keyword evidence="2" id="KW-1185">Reference proteome</keyword>
<proteinExistence type="predicted"/>
<comment type="caution">
    <text evidence="1">The sequence shown here is derived from an EMBL/GenBank/DDBJ whole genome shotgun (WGS) entry which is preliminary data.</text>
</comment>
<sequence length="270" mass="31313">MDDVVASCGFRVLRGGSLSSYDSCDTRSTDYGSVDFSGPISATDGSICHTQACCTNPSDSGASWVPRWRPKIAPRVSRAVEGSVGFKQEYLDHMNNFKPQPLKSVLEEEEPDDDFFFHHRWLRRWLRLASLPCTFTLQPCLYLPKVMNLLPDLNRRQREHTCLLAKFYRMPVLLHFAEILPYHKYFHLGDPEPLVPDAYLFCLIYTVGRFIDKHAVLPRRFGFMPLYNLADSFDWKLDSLSCRHRIFHLSEDGTWEEMDPFINPDEYFAV</sequence>
<accession>A0ABR1XBB0</accession>